<dbReference type="Gene3D" id="1.10.510.10">
    <property type="entry name" value="Transferase(Phosphotransferase) domain 1"/>
    <property type="match status" value="1"/>
</dbReference>
<organism evidence="6 7">
    <name type="scientific">Paraphaeosphaeria minitans</name>
    <dbReference type="NCBI Taxonomy" id="565426"/>
    <lineage>
        <taxon>Eukaryota</taxon>
        <taxon>Fungi</taxon>
        <taxon>Dikarya</taxon>
        <taxon>Ascomycota</taxon>
        <taxon>Pezizomycotina</taxon>
        <taxon>Dothideomycetes</taxon>
        <taxon>Pleosporomycetidae</taxon>
        <taxon>Pleosporales</taxon>
        <taxon>Massarineae</taxon>
        <taxon>Didymosphaeriaceae</taxon>
        <taxon>Paraphaeosphaeria</taxon>
    </lineage>
</organism>
<dbReference type="CDD" id="cd00180">
    <property type="entry name" value="PKc"/>
    <property type="match status" value="1"/>
</dbReference>
<sequence length="638" mass="73073">MQTPAKDDQVLEPPLLVPPKVILIETRDRHLPTGPDEVEVHFPWVLSPHETIVPGIERAPVGRVRVRYNFSIYTSQRIEFVSSDRFVEPYNMTTLKPITCRFSRPPGQQNKKELVAELLYWGIGNPTWSGPDQQERLRPKKLYLTGAMIEVNDKHYQLHPDLLSLSNLSWTALSTAPPWHHWIAHNTASHWKASSVASDWKPSSTASHKIAFSTFHSKASSIASYRTARSTASYRTSYSTASFTTARSNSRDFQDENDFGYATIKEVDEMTVPKGPLKKLELDYQAELKQRQLFQPFDKELNWSGKGQHVVFEPREKIPLTVLSHLGASATAHVERVLCRRVALARKTMRCKGNWTRNNVLEEVSHLQNLRHFHIVQLVGTYLQGREFSLLMYPAADCHLGKFMEDTEDMKNDLHFLKEYEARRMFLCVSLHCLASAVECIHRNSTKHMDIKPQNILVKAIDDSLPGSCRIYVSDFGLSRSFADQGHSQTDGPTSLTRKYCAPEVAEFESRGRSSDIFSLGRVYTEMLTVIAGNHGRGLADFVEFRRDEDGDASFHKHIEKVACWMHENSLRTIPTAMRDFILRMLDVDPKQRPPASEIMRCTSFMRAEMPDRICCERQPEPYVAYHQKSEQHSMILL</sequence>
<dbReference type="Pfam" id="PF00069">
    <property type="entry name" value="Pkinase"/>
    <property type="match status" value="1"/>
</dbReference>
<evidence type="ECO:0000256" key="1">
    <source>
        <dbReference type="ARBA" id="ARBA00022679"/>
    </source>
</evidence>
<dbReference type="GO" id="GO:0110031">
    <property type="term" value="P:negative regulation of G2/MI transition of meiotic cell cycle"/>
    <property type="evidence" value="ECO:0007669"/>
    <property type="project" value="TreeGrafter"/>
</dbReference>
<dbReference type="InterPro" id="IPR050339">
    <property type="entry name" value="CC_SR_Kinase"/>
</dbReference>
<dbReference type="PANTHER" id="PTHR11042">
    <property type="entry name" value="EUKARYOTIC TRANSLATION INITIATION FACTOR 2-ALPHA KINASE EIF2-ALPHA KINASE -RELATED"/>
    <property type="match status" value="1"/>
</dbReference>
<evidence type="ECO:0000313" key="7">
    <source>
        <dbReference type="Proteomes" id="UP000756921"/>
    </source>
</evidence>
<evidence type="ECO:0000256" key="3">
    <source>
        <dbReference type="ARBA" id="ARBA00022777"/>
    </source>
</evidence>
<keyword evidence="3 6" id="KW-0418">Kinase</keyword>
<dbReference type="GO" id="GO:0005634">
    <property type="term" value="C:nucleus"/>
    <property type="evidence" value="ECO:0007669"/>
    <property type="project" value="TreeGrafter"/>
</dbReference>
<dbReference type="GO" id="GO:0005737">
    <property type="term" value="C:cytoplasm"/>
    <property type="evidence" value="ECO:0007669"/>
    <property type="project" value="TreeGrafter"/>
</dbReference>
<gene>
    <name evidence="6" type="ORF">PMIN01_03140</name>
</gene>
<protein>
    <submittedName>
        <fullName evidence="6">Serine threonine kinase</fullName>
    </submittedName>
</protein>
<keyword evidence="1" id="KW-0808">Transferase</keyword>
<dbReference type="SUPFAM" id="SSF56112">
    <property type="entry name" value="Protein kinase-like (PK-like)"/>
    <property type="match status" value="1"/>
</dbReference>
<keyword evidence="2" id="KW-0547">Nucleotide-binding</keyword>
<evidence type="ECO:0000256" key="2">
    <source>
        <dbReference type="ARBA" id="ARBA00022741"/>
    </source>
</evidence>
<dbReference type="InterPro" id="IPR000719">
    <property type="entry name" value="Prot_kinase_dom"/>
</dbReference>
<keyword evidence="4" id="KW-0067">ATP-binding</keyword>
<accession>A0A9P6KT15</accession>
<dbReference type="EMBL" id="WJXW01000003">
    <property type="protein sequence ID" value="KAF9737857.1"/>
    <property type="molecule type" value="Genomic_DNA"/>
</dbReference>
<reference evidence="6" key="1">
    <citation type="journal article" date="2020" name="Mol. Plant Microbe Interact.">
        <title>Genome Sequence of the Biocontrol Agent Coniothyrium minitans strain Conio (IMI 134523).</title>
        <authorList>
            <person name="Patel D."/>
            <person name="Shittu T.A."/>
            <person name="Baroncelli R."/>
            <person name="Muthumeenakshi S."/>
            <person name="Osborne T.H."/>
            <person name="Janganan T.K."/>
            <person name="Sreenivasaprasad S."/>
        </authorList>
    </citation>
    <scope>NUCLEOTIDE SEQUENCE</scope>
    <source>
        <strain evidence="6">Conio</strain>
    </source>
</reference>
<evidence type="ECO:0000259" key="5">
    <source>
        <dbReference type="PROSITE" id="PS50011"/>
    </source>
</evidence>
<name>A0A9P6KT15_9PLEO</name>
<dbReference type="SMART" id="SM00220">
    <property type="entry name" value="S_TKc"/>
    <property type="match status" value="1"/>
</dbReference>
<dbReference type="Proteomes" id="UP000756921">
    <property type="component" value="Unassembled WGS sequence"/>
</dbReference>
<dbReference type="PROSITE" id="PS50011">
    <property type="entry name" value="PROTEIN_KINASE_DOM"/>
    <property type="match status" value="1"/>
</dbReference>
<dbReference type="OrthoDB" id="4062651at2759"/>
<evidence type="ECO:0000313" key="6">
    <source>
        <dbReference type="EMBL" id="KAF9737857.1"/>
    </source>
</evidence>
<dbReference type="GO" id="GO:0004672">
    <property type="term" value="F:protein kinase activity"/>
    <property type="evidence" value="ECO:0007669"/>
    <property type="project" value="InterPro"/>
</dbReference>
<proteinExistence type="predicted"/>
<dbReference type="Gene3D" id="3.30.200.20">
    <property type="entry name" value="Phosphorylase Kinase, domain 1"/>
    <property type="match status" value="1"/>
</dbReference>
<dbReference type="GO" id="GO:0005524">
    <property type="term" value="F:ATP binding"/>
    <property type="evidence" value="ECO:0007669"/>
    <property type="project" value="UniProtKB-KW"/>
</dbReference>
<dbReference type="PANTHER" id="PTHR11042:SF190">
    <property type="entry name" value="MITOSIS INHIBITOR PROTEIN KINASE MIK1"/>
    <property type="match status" value="1"/>
</dbReference>
<keyword evidence="7" id="KW-1185">Reference proteome</keyword>
<evidence type="ECO:0000256" key="4">
    <source>
        <dbReference type="ARBA" id="ARBA00022840"/>
    </source>
</evidence>
<comment type="caution">
    <text evidence="6">The sequence shown here is derived from an EMBL/GenBank/DDBJ whole genome shotgun (WGS) entry which is preliminary data.</text>
</comment>
<dbReference type="AlphaFoldDB" id="A0A9P6KT15"/>
<dbReference type="InterPro" id="IPR011009">
    <property type="entry name" value="Kinase-like_dom_sf"/>
</dbReference>
<feature type="domain" description="Protein kinase" evidence="5">
    <location>
        <begin position="320"/>
        <end position="606"/>
    </location>
</feature>